<dbReference type="GO" id="GO:0000774">
    <property type="term" value="F:adenyl-nucleotide exchange factor activity"/>
    <property type="evidence" value="ECO:0007669"/>
    <property type="project" value="InterPro"/>
</dbReference>
<dbReference type="EMBL" id="QKKF02019501">
    <property type="protein sequence ID" value="RZF39914.1"/>
    <property type="molecule type" value="Genomic_DNA"/>
</dbReference>
<dbReference type="PANTHER" id="PTHR21237">
    <property type="entry name" value="GRPE PROTEIN"/>
    <property type="match status" value="1"/>
</dbReference>
<gene>
    <name evidence="4" type="ORF">LSTR_LSTR017294</name>
</gene>
<dbReference type="InterPro" id="IPR000740">
    <property type="entry name" value="GrpE"/>
</dbReference>
<dbReference type="GO" id="GO:0051087">
    <property type="term" value="F:protein-folding chaperone binding"/>
    <property type="evidence" value="ECO:0007669"/>
    <property type="project" value="InterPro"/>
</dbReference>
<dbReference type="GO" id="GO:0006457">
    <property type="term" value="P:protein folding"/>
    <property type="evidence" value="ECO:0007669"/>
    <property type="project" value="InterPro"/>
</dbReference>
<comment type="caution">
    <text evidence="4">The sequence shown here is derived from an EMBL/GenBank/DDBJ whole genome shotgun (WGS) entry which is preliminary data.</text>
</comment>
<evidence type="ECO:0000256" key="1">
    <source>
        <dbReference type="ARBA" id="ARBA00009054"/>
    </source>
</evidence>
<comment type="similarity">
    <text evidence="1 3">Belongs to the GrpE family.</text>
</comment>
<dbReference type="STRING" id="195883.A0A482X234"/>
<dbReference type="SMR" id="A0A482X234"/>
<dbReference type="GO" id="GO:0051082">
    <property type="term" value="F:unfolded protein binding"/>
    <property type="evidence" value="ECO:0007669"/>
    <property type="project" value="TreeGrafter"/>
</dbReference>
<sequence>MWKRGVADAENARKRTEKQLVDTRQFAIQKFAKDILEVADCLSRAIDSVPKTEITDQNPHLKNLYEGLTLTDSELHRVTII</sequence>
<proteinExistence type="inferred from homology"/>
<dbReference type="OrthoDB" id="201635at2759"/>
<dbReference type="Pfam" id="PF01025">
    <property type="entry name" value="GrpE"/>
    <property type="match status" value="1"/>
</dbReference>
<protein>
    <recommendedName>
        <fullName evidence="6">BAR domain-containing protein</fullName>
    </recommendedName>
</protein>
<dbReference type="GO" id="GO:0030150">
    <property type="term" value="P:protein import into mitochondrial matrix"/>
    <property type="evidence" value="ECO:0007669"/>
    <property type="project" value="TreeGrafter"/>
</dbReference>
<dbReference type="AlphaFoldDB" id="A0A482X234"/>
<dbReference type="PRINTS" id="PR00773">
    <property type="entry name" value="GRPEPROTEIN"/>
</dbReference>
<reference evidence="4 5" key="1">
    <citation type="journal article" date="2017" name="Gigascience">
        <title>Genome sequence of the small brown planthopper, Laodelphax striatellus.</title>
        <authorList>
            <person name="Zhu J."/>
            <person name="Jiang F."/>
            <person name="Wang X."/>
            <person name="Yang P."/>
            <person name="Bao Y."/>
            <person name="Zhao W."/>
            <person name="Wang W."/>
            <person name="Lu H."/>
            <person name="Wang Q."/>
            <person name="Cui N."/>
            <person name="Li J."/>
            <person name="Chen X."/>
            <person name="Luo L."/>
            <person name="Yu J."/>
            <person name="Kang L."/>
            <person name="Cui F."/>
        </authorList>
    </citation>
    <scope>NUCLEOTIDE SEQUENCE [LARGE SCALE GENOMIC DNA]</scope>
    <source>
        <strain evidence="4">Lst14</strain>
    </source>
</reference>
<dbReference type="InterPro" id="IPR013805">
    <property type="entry name" value="GrpE_CC"/>
</dbReference>
<accession>A0A482X234</accession>
<evidence type="ECO:0008006" key="6">
    <source>
        <dbReference type="Google" id="ProtNLM"/>
    </source>
</evidence>
<dbReference type="GO" id="GO:0001405">
    <property type="term" value="C:PAM complex, Tim23 associated import motor"/>
    <property type="evidence" value="ECO:0007669"/>
    <property type="project" value="TreeGrafter"/>
</dbReference>
<dbReference type="Proteomes" id="UP000291343">
    <property type="component" value="Unassembled WGS sequence"/>
</dbReference>
<evidence type="ECO:0000256" key="3">
    <source>
        <dbReference type="RuleBase" id="RU004478"/>
    </source>
</evidence>
<evidence type="ECO:0000313" key="4">
    <source>
        <dbReference type="EMBL" id="RZF39914.1"/>
    </source>
</evidence>
<dbReference type="SUPFAM" id="SSF58014">
    <property type="entry name" value="Coiled-coil domain of nucleotide exchange factor GrpE"/>
    <property type="match status" value="1"/>
</dbReference>
<dbReference type="Gene3D" id="3.90.20.20">
    <property type="match status" value="1"/>
</dbReference>
<name>A0A482X234_LAOST</name>
<dbReference type="InParanoid" id="A0A482X234"/>
<keyword evidence="2" id="KW-0143">Chaperone</keyword>
<dbReference type="PANTHER" id="PTHR21237:SF23">
    <property type="entry name" value="GRPE PROTEIN HOMOLOG, MITOCHONDRIAL"/>
    <property type="match status" value="1"/>
</dbReference>
<evidence type="ECO:0000256" key="2">
    <source>
        <dbReference type="ARBA" id="ARBA00023186"/>
    </source>
</evidence>
<keyword evidence="5" id="KW-1185">Reference proteome</keyword>
<dbReference type="GO" id="GO:0042803">
    <property type="term" value="F:protein homodimerization activity"/>
    <property type="evidence" value="ECO:0007669"/>
    <property type="project" value="InterPro"/>
</dbReference>
<organism evidence="4 5">
    <name type="scientific">Laodelphax striatellus</name>
    <name type="common">Small brown planthopper</name>
    <name type="synonym">Delphax striatella</name>
    <dbReference type="NCBI Taxonomy" id="195883"/>
    <lineage>
        <taxon>Eukaryota</taxon>
        <taxon>Metazoa</taxon>
        <taxon>Ecdysozoa</taxon>
        <taxon>Arthropoda</taxon>
        <taxon>Hexapoda</taxon>
        <taxon>Insecta</taxon>
        <taxon>Pterygota</taxon>
        <taxon>Neoptera</taxon>
        <taxon>Paraneoptera</taxon>
        <taxon>Hemiptera</taxon>
        <taxon>Auchenorrhyncha</taxon>
        <taxon>Fulgoroidea</taxon>
        <taxon>Delphacidae</taxon>
        <taxon>Criomorphinae</taxon>
        <taxon>Laodelphax</taxon>
    </lineage>
</organism>
<evidence type="ECO:0000313" key="5">
    <source>
        <dbReference type="Proteomes" id="UP000291343"/>
    </source>
</evidence>